<sequence length="82" mass="8638">MARQRGILGDRPPSYVSKATLAAELDISETTVDTLVQRGVLPKPVKVGGSVRWSWAQVDASLAAANTAPEADPFMKGVSNVS</sequence>
<name>A0ABQ1QLG3_9RHOB</name>
<evidence type="ECO:0008006" key="3">
    <source>
        <dbReference type="Google" id="ProtNLM"/>
    </source>
</evidence>
<proteinExistence type="predicted"/>
<organism evidence="1 2">
    <name type="scientific">Sinisalibacter lacisalsi</name>
    <dbReference type="NCBI Taxonomy" id="1526570"/>
    <lineage>
        <taxon>Bacteria</taxon>
        <taxon>Pseudomonadati</taxon>
        <taxon>Pseudomonadota</taxon>
        <taxon>Alphaproteobacteria</taxon>
        <taxon>Rhodobacterales</taxon>
        <taxon>Roseobacteraceae</taxon>
        <taxon>Sinisalibacter</taxon>
    </lineage>
</organism>
<keyword evidence="2" id="KW-1185">Reference proteome</keyword>
<reference evidence="2" key="1">
    <citation type="journal article" date="2019" name="Int. J. Syst. Evol. Microbiol.">
        <title>The Global Catalogue of Microorganisms (GCM) 10K type strain sequencing project: providing services to taxonomists for standard genome sequencing and annotation.</title>
        <authorList>
            <consortium name="The Broad Institute Genomics Platform"/>
            <consortium name="The Broad Institute Genome Sequencing Center for Infectious Disease"/>
            <person name="Wu L."/>
            <person name="Ma J."/>
        </authorList>
    </citation>
    <scope>NUCLEOTIDE SEQUENCE [LARGE SCALE GENOMIC DNA]</scope>
    <source>
        <strain evidence="2">CGMCC 1.12922</strain>
    </source>
</reference>
<evidence type="ECO:0000313" key="1">
    <source>
        <dbReference type="EMBL" id="GGD30881.1"/>
    </source>
</evidence>
<evidence type="ECO:0000313" key="2">
    <source>
        <dbReference type="Proteomes" id="UP000617355"/>
    </source>
</evidence>
<gene>
    <name evidence="1" type="ORF">GCM10011358_13650</name>
</gene>
<protein>
    <recommendedName>
        <fullName evidence="3">Transcriptional regulator</fullName>
    </recommendedName>
</protein>
<dbReference type="EMBL" id="BMGI01000002">
    <property type="protein sequence ID" value="GGD30881.1"/>
    <property type="molecule type" value="Genomic_DNA"/>
</dbReference>
<dbReference type="RefSeq" id="WP_188526892.1">
    <property type="nucleotide sequence ID" value="NZ_BMGI01000002.1"/>
</dbReference>
<accession>A0ABQ1QLG3</accession>
<dbReference type="Gene3D" id="1.10.238.160">
    <property type="match status" value="1"/>
</dbReference>
<dbReference type="Proteomes" id="UP000617355">
    <property type="component" value="Unassembled WGS sequence"/>
</dbReference>
<comment type="caution">
    <text evidence="1">The sequence shown here is derived from an EMBL/GenBank/DDBJ whole genome shotgun (WGS) entry which is preliminary data.</text>
</comment>